<keyword evidence="4 9" id="KW-1133">Transmembrane helix</keyword>
<dbReference type="SUPFAM" id="SSF58104">
    <property type="entry name" value="Methyl-accepting chemotaxis protein (MCP) signaling domain"/>
    <property type="match status" value="1"/>
</dbReference>
<dbReference type="FunFam" id="1.10.287.950:FF:000001">
    <property type="entry name" value="Methyl-accepting chemotaxis sensory transducer"/>
    <property type="match status" value="1"/>
</dbReference>
<organism evidence="12 13">
    <name type="scientific">Vibrio atlanticus</name>
    <dbReference type="NCBI Taxonomy" id="693153"/>
    <lineage>
        <taxon>Bacteria</taxon>
        <taxon>Pseudomonadati</taxon>
        <taxon>Pseudomonadota</taxon>
        <taxon>Gammaproteobacteria</taxon>
        <taxon>Vibrionales</taxon>
        <taxon>Vibrionaceae</taxon>
        <taxon>Vibrio</taxon>
    </lineage>
</organism>
<accession>A0A1C3IQK0</accession>
<reference evidence="13" key="1">
    <citation type="submission" date="2016-06" db="EMBL/GenBank/DDBJ databases">
        <authorList>
            <person name="Rodrigo-Torres Lidia"/>
            <person name="Arahal R.David."/>
        </authorList>
    </citation>
    <scope>NUCLEOTIDE SEQUENCE [LARGE SCALE GENOMIC DNA]</scope>
    <source>
        <strain evidence="13">CECT 7223</strain>
    </source>
</reference>
<dbReference type="AlphaFoldDB" id="A0A1C3IQK0"/>
<feature type="transmembrane region" description="Helical" evidence="9">
    <location>
        <begin position="9"/>
        <end position="30"/>
    </location>
</feature>
<feature type="domain" description="HAMP" evidence="11">
    <location>
        <begin position="222"/>
        <end position="276"/>
    </location>
</feature>
<evidence type="ECO:0000259" key="11">
    <source>
        <dbReference type="PROSITE" id="PS50885"/>
    </source>
</evidence>
<dbReference type="GO" id="GO:0006935">
    <property type="term" value="P:chemotaxis"/>
    <property type="evidence" value="ECO:0007669"/>
    <property type="project" value="InterPro"/>
</dbReference>
<sequence>MTLTIKNRLYILSFIPLLLMAIGMMSVTYMKSTELTAQQVESTRSNMMAMKEKELKAYLQMAKSSITPFLEKGATLEEALPTLKTLEYGESGYIFGYSSKGVRIVIGQGTDGIGKNYYDLQDKQGNYLIQDLIKNSKIGEFTTYYFPKPGQSIALPKLSYSIFIPQWDLMLGTGFYTDDIDAVISDMKESSNAALQSSLTAIALFCGLIALVVAVFAVAVNRTIMQPLEQFDRSISAFASGEADLTARMETFKAPEFAKLSENFNAFVSSLQTIIRSVSDVGQQVVSETSSMSSRAAQVDEIATGQREETEQVATAMTEMTTTAQEISSNASQAADSAKLAENNAKEAQQIVNAAAGSVADLASEVSEANTVVSRLEGDVQNISSSLTVIQDIAEQTNLLALNAAIEAARAGDQGRGFAVVADEVRKLASRTQESTGDIHKMIQQLKSASDAAVKAMDSSQSRSAQTVEEANAAAAALAKIQDSIDTIMDMNSLIATATEQQNIVGQEISQRIVVISDQSSQSASLANQNRTGSQNLNSRANELYHLVDRFTV</sequence>
<dbReference type="SMART" id="SM00304">
    <property type="entry name" value="HAMP"/>
    <property type="match status" value="1"/>
</dbReference>
<evidence type="ECO:0000313" key="12">
    <source>
        <dbReference type="EMBL" id="SBS63660.1"/>
    </source>
</evidence>
<evidence type="ECO:0000259" key="10">
    <source>
        <dbReference type="PROSITE" id="PS50111"/>
    </source>
</evidence>
<dbReference type="PANTHER" id="PTHR32089">
    <property type="entry name" value="METHYL-ACCEPTING CHEMOTAXIS PROTEIN MCPB"/>
    <property type="match status" value="1"/>
</dbReference>
<dbReference type="PRINTS" id="PR00260">
    <property type="entry name" value="CHEMTRNSDUCR"/>
</dbReference>
<dbReference type="Gene3D" id="3.30.450.20">
    <property type="entry name" value="PAS domain"/>
    <property type="match status" value="1"/>
</dbReference>
<dbReference type="PANTHER" id="PTHR32089:SF119">
    <property type="entry name" value="METHYL-ACCEPTING CHEMOTAXIS PROTEIN CTPL"/>
    <property type="match status" value="1"/>
</dbReference>
<evidence type="ECO:0000313" key="13">
    <source>
        <dbReference type="Proteomes" id="UP000092876"/>
    </source>
</evidence>
<dbReference type="PROSITE" id="PS50885">
    <property type="entry name" value="HAMP"/>
    <property type="match status" value="1"/>
</dbReference>
<dbReference type="PROSITE" id="PS50111">
    <property type="entry name" value="CHEMOTAXIS_TRANSDUC_2"/>
    <property type="match status" value="1"/>
</dbReference>
<comment type="similarity">
    <text evidence="7">Belongs to the methyl-accepting chemotaxis (MCP) protein family.</text>
</comment>
<dbReference type="GO" id="GO:0005886">
    <property type="term" value="C:plasma membrane"/>
    <property type="evidence" value="ECO:0007669"/>
    <property type="project" value="UniProtKB-SubCell"/>
</dbReference>
<evidence type="ECO:0000256" key="3">
    <source>
        <dbReference type="ARBA" id="ARBA00022692"/>
    </source>
</evidence>
<gene>
    <name evidence="12" type="primary">pctB_5</name>
    <name evidence="12" type="ORF">VAT7223_01774</name>
</gene>
<name>A0A1C3IQK0_9VIBR</name>
<protein>
    <submittedName>
        <fullName evidence="12">Methyl-accepting chemotaxis protein PctB</fullName>
    </submittedName>
</protein>
<evidence type="ECO:0000256" key="1">
    <source>
        <dbReference type="ARBA" id="ARBA00004651"/>
    </source>
</evidence>
<dbReference type="CDD" id="cd06225">
    <property type="entry name" value="HAMP"/>
    <property type="match status" value="1"/>
</dbReference>
<evidence type="ECO:0000256" key="9">
    <source>
        <dbReference type="SAM" id="Phobius"/>
    </source>
</evidence>
<evidence type="ECO:0000256" key="7">
    <source>
        <dbReference type="ARBA" id="ARBA00029447"/>
    </source>
</evidence>
<keyword evidence="2" id="KW-1003">Cell membrane</keyword>
<evidence type="ECO:0000256" key="5">
    <source>
        <dbReference type="ARBA" id="ARBA00023136"/>
    </source>
</evidence>
<evidence type="ECO:0000256" key="4">
    <source>
        <dbReference type="ARBA" id="ARBA00022989"/>
    </source>
</evidence>
<dbReference type="GO" id="GO:0007165">
    <property type="term" value="P:signal transduction"/>
    <property type="evidence" value="ECO:0007669"/>
    <property type="project" value="UniProtKB-KW"/>
</dbReference>
<dbReference type="SMART" id="SM01049">
    <property type="entry name" value="Cache_2"/>
    <property type="match status" value="1"/>
</dbReference>
<keyword evidence="3 9" id="KW-0812">Transmembrane</keyword>
<dbReference type="GO" id="GO:0004888">
    <property type="term" value="F:transmembrane signaling receptor activity"/>
    <property type="evidence" value="ECO:0007669"/>
    <property type="project" value="InterPro"/>
</dbReference>
<dbReference type="Pfam" id="PF17200">
    <property type="entry name" value="sCache_2"/>
    <property type="match status" value="1"/>
</dbReference>
<dbReference type="GeneID" id="94234582"/>
<dbReference type="Proteomes" id="UP000092876">
    <property type="component" value="Unassembled WGS sequence"/>
</dbReference>
<evidence type="ECO:0000256" key="6">
    <source>
        <dbReference type="ARBA" id="ARBA00023224"/>
    </source>
</evidence>
<dbReference type="Gene3D" id="1.10.287.950">
    <property type="entry name" value="Methyl-accepting chemotaxis protein"/>
    <property type="match status" value="1"/>
</dbReference>
<dbReference type="EMBL" id="FLQP01000022">
    <property type="protein sequence ID" value="SBS63660.1"/>
    <property type="molecule type" value="Genomic_DNA"/>
</dbReference>
<dbReference type="InterPro" id="IPR004089">
    <property type="entry name" value="MCPsignal_dom"/>
</dbReference>
<dbReference type="CDD" id="cd11386">
    <property type="entry name" value="MCP_signal"/>
    <property type="match status" value="1"/>
</dbReference>
<comment type="subcellular location">
    <subcellularLocation>
        <location evidence="1">Cell membrane</location>
        <topology evidence="1">Multi-pass membrane protein</topology>
    </subcellularLocation>
</comment>
<dbReference type="InterPro" id="IPR004090">
    <property type="entry name" value="Chemotax_Me-accpt_rcpt"/>
</dbReference>
<proteinExistence type="inferred from homology"/>
<dbReference type="SMART" id="SM00283">
    <property type="entry name" value="MA"/>
    <property type="match status" value="1"/>
</dbReference>
<dbReference type="InterPro" id="IPR033480">
    <property type="entry name" value="sCache_2"/>
</dbReference>
<dbReference type="RefSeq" id="WP_065678959.1">
    <property type="nucleotide sequence ID" value="NZ_AP025461.1"/>
</dbReference>
<feature type="transmembrane region" description="Helical" evidence="9">
    <location>
        <begin position="199"/>
        <end position="220"/>
    </location>
</feature>
<evidence type="ECO:0000256" key="8">
    <source>
        <dbReference type="PROSITE-ProRule" id="PRU00284"/>
    </source>
</evidence>
<keyword evidence="6 8" id="KW-0807">Transducer</keyword>
<dbReference type="Pfam" id="PF00672">
    <property type="entry name" value="HAMP"/>
    <property type="match status" value="1"/>
</dbReference>
<dbReference type="Pfam" id="PF00015">
    <property type="entry name" value="MCPsignal"/>
    <property type="match status" value="1"/>
</dbReference>
<dbReference type="InterPro" id="IPR003660">
    <property type="entry name" value="HAMP_dom"/>
</dbReference>
<evidence type="ECO:0000256" key="2">
    <source>
        <dbReference type="ARBA" id="ARBA00022475"/>
    </source>
</evidence>
<keyword evidence="5 9" id="KW-0472">Membrane</keyword>
<feature type="domain" description="Methyl-accepting transducer" evidence="10">
    <location>
        <begin position="281"/>
        <end position="517"/>
    </location>
</feature>